<dbReference type="SUPFAM" id="SSF52047">
    <property type="entry name" value="RNI-like"/>
    <property type="match status" value="1"/>
</dbReference>
<keyword evidence="2" id="KW-1185">Reference proteome</keyword>
<evidence type="ECO:0000313" key="1">
    <source>
        <dbReference type="EMBL" id="KIM44276.1"/>
    </source>
</evidence>
<accession>A0A0C3CKG1</accession>
<dbReference type="STRING" id="686832.A0A0C3CKG1"/>
<dbReference type="SUPFAM" id="SSF81383">
    <property type="entry name" value="F-box domain"/>
    <property type="match status" value="1"/>
</dbReference>
<name>A0A0C3CKG1_HEBCY</name>
<organism evidence="1 2">
    <name type="scientific">Hebeloma cylindrosporum</name>
    <dbReference type="NCBI Taxonomy" id="76867"/>
    <lineage>
        <taxon>Eukaryota</taxon>
        <taxon>Fungi</taxon>
        <taxon>Dikarya</taxon>
        <taxon>Basidiomycota</taxon>
        <taxon>Agaricomycotina</taxon>
        <taxon>Agaricomycetes</taxon>
        <taxon>Agaricomycetidae</taxon>
        <taxon>Agaricales</taxon>
        <taxon>Agaricineae</taxon>
        <taxon>Hymenogastraceae</taxon>
        <taxon>Hebeloma</taxon>
    </lineage>
</organism>
<protein>
    <recommendedName>
        <fullName evidence="3">F-box domain-containing protein</fullName>
    </recommendedName>
</protein>
<sequence>MAAPELHYIPPLGPTADPPIASVPPDVLGYILNFVYQKSDGDKNKRPNSPIVFSHVCRFWRSIALDNSLWWTRIIVTPLWNLDEVGTFLDRSKECPLDLRIFVNVDPTTAEHVIHPTFLDNYQHFRNLVSPHIHRCRIFYLQAYFNKTTQFLVPYLLESFRRLDMPYLEQFIVNGRLELEEISPQQSLFSSAPFLRELRIGGHGLSNYLLPLSGVTKLHLTMRRPSTGIPPVRLNAVFNECISLTELALYDNVLDLAGFSLRPLFVFPSLITLHLLEDMALVSEFLILISSAPKLHKLVLVPVSEVDLQLLARSTTRPHFPSLTSLVLSPMNKRSWAATAHASTCFPDITRLTLHNVYHDAYSGYFLEITAPLFPCLLHLALKGFNEALSSVINDFVIFRRSQKVPLKSVFVDEALIQYLLRYSQLWGDTKVLGVDQIGDDDPC</sequence>
<gene>
    <name evidence="1" type="ORF">M413DRAFT_443296</name>
</gene>
<dbReference type="InterPro" id="IPR032675">
    <property type="entry name" value="LRR_dom_sf"/>
</dbReference>
<dbReference type="Proteomes" id="UP000053424">
    <property type="component" value="Unassembled WGS sequence"/>
</dbReference>
<dbReference type="InterPro" id="IPR036047">
    <property type="entry name" value="F-box-like_dom_sf"/>
</dbReference>
<evidence type="ECO:0008006" key="3">
    <source>
        <dbReference type="Google" id="ProtNLM"/>
    </source>
</evidence>
<dbReference type="Gene3D" id="3.80.10.10">
    <property type="entry name" value="Ribonuclease Inhibitor"/>
    <property type="match status" value="1"/>
</dbReference>
<reference evidence="2" key="2">
    <citation type="submission" date="2015-01" db="EMBL/GenBank/DDBJ databases">
        <title>Evolutionary Origins and Diversification of the Mycorrhizal Mutualists.</title>
        <authorList>
            <consortium name="DOE Joint Genome Institute"/>
            <consortium name="Mycorrhizal Genomics Consortium"/>
            <person name="Kohler A."/>
            <person name="Kuo A."/>
            <person name="Nagy L.G."/>
            <person name="Floudas D."/>
            <person name="Copeland A."/>
            <person name="Barry K.W."/>
            <person name="Cichocki N."/>
            <person name="Veneault-Fourrey C."/>
            <person name="LaButti K."/>
            <person name="Lindquist E.A."/>
            <person name="Lipzen A."/>
            <person name="Lundell T."/>
            <person name="Morin E."/>
            <person name="Murat C."/>
            <person name="Riley R."/>
            <person name="Ohm R."/>
            <person name="Sun H."/>
            <person name="Tunlid A."/>
            <person name="Henrissat B."/>
            <person name="Grigoriev I.V."/>
            <person name="Hibbett D.S."/>
            <person name="Martin F."/>
        </authorList>
    </citation>
    <scope>NUCLEOTIDE SEQUENCE [LARGE SCALE GENOMIC DNA]</scope>
    <source>
        <strain evidence="2">h7</strain>
    </source>
</reference>
<dbReference type="EMBL" id="KN831774">
    <property type="protein sequence ID" value="KIM44276.1"/>
    <property type="molecule type" value="Genomic_DNA"/>
</dbReference>
<proteinExistence type="predicted"/>
<dbReference type="HOGENOM" id="CLU_020999_5_1_1"/>
<dbReference type="Gene3D" id="1.20.1280.50">
    <property type="match status" value="1"/>
</dbReference>
<reference evidence="1 2" key="1">
    <citation type="submission" date="2014-04" db="EMBL/GenBank/DDBJ databases">
        <authorList>
            <consortium name="DOE Joint Genome Institute"/>
            <person name="Kuo A."/>
            <person name="Gay G."/>
            <person name="Dore J."/>
            <person name="Kohler A."/>
            <person name="Nagy L.G."/>
            <person name="Floudas D."/>
            <person name="Copeland A."/>
            <person name="Barry K.W."/>
            <person name="Cichocki N."/>
            <person name="Veneault-Fourrey C."/>
            <person name="LaButti K."/>
            <person name="Lindquist E.A."/>
            <person name="Lipzen A."/>
            <person name="Lundell T."/>
            <person name="Morin E."/>
            <person name="Murat C."/>
            <person name="Sun H."/>
            <person name="Tunlid A."/>
            <person name="Henrissat B."/>
            <person name="Grigoriev I.V."/>
            <person name="Hibbett D.S."/>
            <person name="Martin F."/>
            <person name="Nordberg H.P."/>
            <person name="Cantor M.N."/>
            <person name="Hua S.X."/>
        </authorList>
    </citation>
    <scope>NUCLEOTIDE SEQUENCE [LARGE SCALE GENOMIC DNA]</scope>
    <source>
        <strain evidence="2">h7</strain>
    </source>
</reference>
<dbReference type="AlphaFoldDB" id="A0A0C3CKG1"/>
<dbReference type="OrthoDB" id="3047947at2759"/>
<evidence type="ECO:0000313" key="2">
    <source>
        <dbReference type="Proteomes" id="UP000053424"/>
    </source>
</evidence>